<evidence type="ECO:0000259" key="2">
    <source>
        <dbReference type="PROSITE" id="PS51462"/>
    </source>
</evidence>
<feature type="domain" description="Nudix hydrolase" evidence="2">
    <location>
        <begin position="1"/>
        <end position="134"/>
    </location>
</feature>
<evidence type="ECO:0000313" key="4">
    <source>
        <dbReference type="Proteomes" id="UP001463665"/>
    </source>
</evidence>
<reference evidence="3 4" key="1">
    <citation type="submission" date="2024-04" db="EMBL/GenBank/DDBJ databases">
        <title>Genome sequencing and assembly of rice foliar adapted Chryseobacterium endophyticum OsEnb-ALM-A6.</title>
        <authorList>
            <person name="Kumar S."/>
            <person name="Javed M."/>
            <person name="Chouhan V."/>
            <person name="Charishma K."/>
            <person name="Patel A."/>
            <person name="Kumar M."/>
            <person name="Sahu K.P."/>
            <person name="Kumar A."/>
        </authorList>
    </citation>
    <scope>NUCLEOTIDE SEQUENCE [LARGE SCALE GENOMIC DNA]</scope>
    <source>
        <strain evidence="3 4">OsEnb-ALM-A6</strain>
    </source>
</reference>
<gene>
    <name evidence="3" type="ORF">AAFP95_13595</name>
</gene>
<keyword evidence="4" id="KW-1185">Reference proteome</keyword>
<evidence type="ECO:0000256" key="1">
    <source>
        <dbReference type="ARBA" id="ARBA00022801"/>
    </source>
</evidence>
<sequence>MIDKINIRVYACAVKNRKVLALFEEYAGEPLMKFPGGGLEFGEGLTECLHREFDEELNVKIEITEHFYTQEDFVVSRFRENEQLLTIYYLVNIINEEDFLILDPCIERTEWVSIDQPGNPFPLPVDQIVFDKLKKNSCKFAYRNFLYLLDLFTGIP</sequence>
<name>A0AAU6WKQ3_9FLAO</name>
<evidence type="ECO:0000313" key="3">
    <source>
        <dbReference type="EMBL" id="XAO72888.1"/>
    </source>
</evidence>
<dbReference type="Gene3D" id="3.90.79.10">
    <property type="entry name" value="Nucleoside Triphosphate Pyrophosphohydrolase"/>
    <property type="match status" value="1"/>
</dbReference>
<dbReference type="Proteomes" id="UP001463665">
    <property type="component" value="Chromosome"/>
</dbReference>
<proteinExistence type="predicted"/>
<protein>
    <submittedName>
        <fullName evidence="3">NUDIX hydrolase</fullName>
        <ecNumber evidence="3">3.6.-.-</ecNumber>
    </submittedName>
</protein>
<dbReference type="PROSITE" id="PS00893">
    <property type="entry name" value="NUDIX_BOX"/>
    <property type="match status" value="1"/>
</dbReference>
<dbReference type="PROSITE" id="PS51462">
    <property type="entry name" value="NUDIX"/>
    <property type="match status" value="1"/>
</dbReference>
<organism evidence="3 4">
    <name type="scientific">Chryseobacterium endophyticum</name>
    <dbReference type="NCBI Taxonomy" id="1854762"/>
    <lineage>
        <taxon>Bacteria</taxon>
        <taxon>Pseudomonadati</taxon>
        <taxon>Bacteroidota</taxon>
        <taxon>Flavobacteriia</taxon>
        <taxon>Flavobacteriales</taxon>
        <taxon>Weeksellaceae</taxon>
        <taxon>Chryseobacterium group</taxon>
        <taxon>Chryseobacterium</taxon>
    </lineage>
</organism>
<dbReference type="InterPro" id="IPR015797">
    <property type="entry name" value="NUDIX_hydrolase-like_dom_sf"/>
</dbReference>
<keyword evidence="1 3" id="KW-0378">Hydrolase</keyword>
<dbReference type="InterPro" id="IPR000086">
    <property type="entry name" value="NUDIX_hydrolase_dom"/>
</dbReference>
<accession>A0AAU6WKQ3</accession>
<dbReference type="RefSeq" id="WP_345765592.1">
    <property type="nucleotide sequence ID" value="NZ_CP154834.1"/>
</dbReference>
<dbReference type="AlphaFoldDB" id="A0AAU6WKQ3"/>
<dbReference type="SUPFAM" id="SSF55811">
    <property type="entry name" value="Nudix"/>
    <property type="match status" value="1"/>
</dbReference>
<dbReference type="EMBL" id="CP154834">
    <property type="protein sequence ID" value="XAO72888.1"/>
    <property type="molecule type" value="Genomic_DNA"/>
</dbReference>
<dbReference type="GO" id="GO:0016787">
    <property type="term" value="F:hydrolase activity"/>
    <property type="evidence" value="ECO:0007669"/>
    <property type="project" value="UniProtKB-KW"/>
</dbReference>
<dbReference type="InterPro" id="IPR020084">
    <property type="entry name" value="NUDIX_hydrolase_CS"/>
</dbReference>
<dbReference type="Pfam" id="PF00293">
    <property type="entry name" value="NUDIX"/>
    <property type="match status" value="1"/>
</dbReference>
<dbReference type="EC" id="3.6.-.-" evidence="3"/>